<feature type="region of interest" description="Disordered" evidence="1">
    <location>
        <begin position="221"/>
        <end position="278"/>
    </location>
</feature>
<reference evidence="2" key="1">
    <citation type="submission" date="2021-02" db="EMBL/GenBank/DDBJ databases">
        <authorList>
            <person name="Dougan E. K."/>
            <person name="Rhodes N."/>
            <person name="Thang M."/>
            <person name="Chan C."/>
        </authorList>
    </citation>
    <scope>NUCLEOTIDE SEQUENCE</scope>
</reference>
<dbReference type="EMBL" id="CAJNDS010000846">
    <property type="protein sequence ID" value="CAE7237343.1"/>
    <property type="molecule type" value="Genomic_DNA"/>
</dbReference>
<gene>
    <name evidence="2" type="ORF">SNAT2548_LOCUS10321</name>
</gene>
<evidence type="ECO:0000256" key="1">
    <source>
        <dbReference type="SAM" id="MobiDB-lite"/>
    </source>
</evidence>
<dbReference type="OrthoDB" id="411053at2759"/>
<evidence type="ECO:0000313" key="3">
    <source>
        <dbReference type="Proteomes" id="UP000604046"/>
    </source>
</evidence>
<proteinExistence type="predicted"/>
<accession>A0A812KWH1</accession>
<keyword evidence="3" id="KW-1185">Reference proteome</keyword>
<feature type="compositionally biased region" description="Low complexity" evidence="1">
    <location>
        <begin position="236"/>
        <end position="247"/>
    </location>
</feature>
<comment type="caution">
    <text evidence="2">The sequence shown here is derived from an EMBL/GenBank/DDBJ whole genome shotgun (WGS) entry which is preliminary data.</text>
</comment>
<dbReference type="AlphaFoldDB" id="A0A812KWH1"/>
<feature type="compositionally biased region" description="Basic residues" evidence="1">
    <location>
        <begin position="248"/>
        <end position="257"/>
    </location>
</feature>
<evidence type="ECO:0000313" key="2">
    <source>
        <dbReference type="EMBL" id="CAE7237343.1"/>
    </source>
</evidence>
<organism evidence="2 3">
    <name type="scientific">Symbiodinium natans</name>
    <dbReference type="NCBI Taxonomy" id="878477"/>
    <lineage>
        <taxon>Eukaryota</taxon>
        <taxon>Sar</taxon>
        <taxon>Alveolata</taxon>
        <taxon>Dinophyceae</taxon>
        <taxon>Suessiales</taxon>
        <taxon>Symbiodiniaceae</taxon>
        <taxon>Symbiodinium</taxon>
    </lineage>
</organism>
<name>A0A812KWH1_9DINO</name>
<sequence length="930" mass="103515">MSALPSGATGLAFTLKGVVIRGGEELFVERVMTRDLETWRKKRGLDLSDVRLLGDHRDAAGKKRLDLKEAVALMKNVEDKEFPIGGVRAAKELHEAVAASAGEFLIYHSEWLRLSGVNKKTSAAHIHRSLCEALRLMHSFDQVDTSVLASGEHMVRWLIQVELAVERNPHQPDFSGLDIVSGAAQLPDGRASTSKFSEWVSNRLKERASIWKQERLFNQERRQLRAGRGGKGQGGDSSSEDGGSAAGTRKKKKKKKGKGGEDPTAAGSGGRDGKQMHGTNSVSGRLLFDDGMETLFLSLGYLLTFAAKGQNAMSSFGGNDKAIFPGLPLTAVQKWILSDVSRRVLLYGNCPDNVTEESALQELNQRANLYNQESVSLASCDLSKVKILQRRLCPQNARDLAPPEVRGYIDYFEDLVERPRQEQQALAESGVLVEPYWDPALRHDRLRIDLYRALHRCQLLDFCLRRRARAGIFMVKKKDGMQRLIIDARQANAFQRTPPTTRLGTPASLTSLDLSPDTLVANGCGGLLGRDEAGKIQVSAEAGDVGDCFYNFVVPSLSKWFAFDDSFSGDELEELGLHPGNIFDDELGDTRPLQPGERVFAAFRGVPMGWSWALFLANEIVSYQASLSSAGPGEDEVRDRRPAPPVKPGLPVVSVYVDNVHTFGGQCGDAGRRMGQISERFADLGIPFTVDNVEPDLCLDSLGLFLDFRDGATARSKTERAWKLWKATRGLLRRRRVNGRVLRVWLGLINFHFQLFRPALASLSVVYRFMSEHLDHRAPLWPSVRREMKVAMGLIFIENNALDIALEILIQYDTYMRPSECIGLTLRHLGRPRGARYKHWAIVVAPSALGEVTKTGDSDDSVLLAELGDRDWLREAMTLWVARCVDSLFPNLSLARLEAWCRNACHKLKYKSICIMPHTAAQWCVERRLP</sequence>
<dbReference type="Proteomes" id="UP000604046">
    <property type="component" value="Unassembled WGS sequence"/>
</dbReference>
<protein>
    <submittedName>
        <fullName evidence="2">Uncharacterized protein</fullName>
    </submittedName>
</protein>